<dbReference type="InterPro" id="IPR036186">
    <property type="entry name" value="Serpin_sf"/>
</dbReference>
<dbReference type="AlphaFoldDB" id="A0AA36DNB9"/>
<comment type="caution">
    <text evidence="4">The sequence shown here is derived from an EMBL/GenBank/DDBJ whole genome shotgun (WGS) entry which is preliminary data.</text>
</comment>
<dbReference type="Proteomes" id="UP001176961">
    <property type="component" value="Unassembled WGS sequence"/>
</dbReference>
<dbReference type="PANTHER" id="PTHR11461:SF211">
    <property type="entry name" value="GH10112P-RELATED"/>
    <property type="match status" value="1"/>
</dbReference>
<organism evidence="4 5">
    <name type="scientific">Cylicocyclus nassatus</name>
    <name type="common">Nematode worm</name>
    <dbReference type="NCBI Taxonomy" id="53992"/>
    <lineage>
        <taxon>Eukaryota</taxon>
        <taxon>Metazoa</taxon>
        <taxon>Ecdysozoa</taxon>
        <taxon>Nematoda</taxon>
        <taxon>Chromadorea</taxon>
        <taxon>Rhabditida</taxon>
        <taxon>Rhabditina</taxon>
        <taxon>Rhabditomorpha</taxon>
        <taxon>Strongyloidea</taxon>
        <taxon>Strongylidae</taxon>
        <taxon>Cylicocyclus</taxon>
    </lineage>
</organism>
<evidence type="ECO:0000256" key="1">
    <source>
        <dbReference type="ARBA" id="ARBA00009500"/>
    </source>
</evidence>
<evidence type="ECO:0000259" key="3">
    <source>
        <dbReference type="SMART" id="SM00093"/>
    </source>
</evidence>
<evidence type="ECO:0000256" key="2">
    <source>
        <dbReference type="RuleBase" id="RU000411"/>
    </source>
</evidence>
<reference evidence="4" key="1">
    <citation type="submission" date="2023-07" db="EMBL/GenBank/DDBJ databases">
        <authorList>
            <consortium name="CYATHOMIX"/>
        </authorList>
    </citation>
    <scope>NUCLEOTIDE SEQUENCE</scope>
    <source>
        <strain evidence="4">N/A</strain>
    </source>
</reference>
<name>A0AA36DNB9_CYLNA</name>
<dbReference type="GO" id="GO:0004867">
    <property type="term" value="F:serine-type endopeptidase inhibitor activity"/>
    <property type="evidence" value="ECO:0007669"/>
    <property type="project" value="InterPro"/>
</dbReference>
<dbReference type="InterPro" id="IPR042178">
    <property type="entry name" value="Serpin_sf_1"/>
</dbReference>
<dbReference type="Pfam" id="PF00079">
    <property type="entry name" value="Serpin"/>
    <property type="match status" value="1"/>
</dbReference>
<sequence>MADFAVDLLKLTPANESMVMSPLSLIAALAVLERGANGITKNEITDALKRQSENDVSELLKKLDAADGVAMAVATKLFLALGMEIRQDYNDSIQKDYKVAAERLDFKDKDRTIEIVNNFVSEATREMIPKLLEDDYYRPETRAFLINAVYFKGLWSTPFSSDSTREETFHGIKGDREESFMSYHRLRGCRYYKEDDAELLTLPYKDKEYEFVIFLPAESKFEGFRGGLSGEILKKLHKNARRDRVNVTIPKFKISSEPPMKKMLQQLGISQLFSENCDLKGVSDKETLYVDDVIHKAVVEVNEEGTEAAAVTGATMMLTSMPMDEPIDFRADRPFVYGIYCGEEPIFIGQYC</sequence>
<dbReference type="InterPro" id="IPR023796">
    <property type="entry name" value="Serpin_dom"/>
</dbReference>
<dbReference type="GO" id="GO:0005615">
    <property type="term" value="C:extracellular space"/>
    <property type="evidence" value="ECO:0007669"/>
    <property type="project" value="InterPro"/>
</dbReference>
<protein>
    <recommendedName>
        <fullName evidence="3">Serpin domain-containing protein</fullName>
    </recommendedName>
</protein>
<feature type="domain" description="Serpin" evidence="3">
    <location>
        <begin position="2"/>
        <end position="352"/>
    </location>
</feature>
<evidence type="ECO:0000313" key="4">
    <source>
        <dbReference type="EMBL" id="CAJ0589618.1"/>
    </source>
</evidence>
<keyword evidence="5" id="KW-1185">Reference proteome</keyword>
<gene>
    <name evidence="4" type="ORF">CYNAS_LOCUS1601</name>
</gene>
<proteinExistence type="inferred from homology"/>
<dbReference type="CDD" id="cd00172">
    <property type="entry name" value="serpin"/>
    <property type="match status" value="1"/>
</dbReference>
<dbReference type="Gene3D" id="3.30.497.10">
    <property type="entry name" value="Antithrombin, subunit I, domain 2"/>
    <property type="match status" value="1"/>
</dbReference>
<accession>A0AA36DNB9</accession>
<dbReference type="SMART" id="SM00093">
    <property type="entry name" value="SERPIN"/>
    <property type="match status" value="1"/>
</dbReference>
<dbReference type="InterPro" id="IPR042185">
    <property type="entry name" value="Serpin_sf_2"/>
</dbReference>
<dbReference type="PANTHER" id="PTHR11461">
    <property type="entry name" value="SERINE PROTEASE INHIBITOR, SERPIN"/>
    <property type="match status" value="1"/>
</dbReference>
<dbReference type="InterPro" id="IPR000215">
    <property type="entry name" value="Serpin_fam"/>
</dbReference>
<dbReference type="Gene3D" id="2.30.39.10">
    <property type="entry name" value="Alpha-1-antitrypsin, domain 1"/>
    <property type="match status" value="1"/>
</dbReference>
<dbReference type="EMBL" id="CATQJL010000001">
    <property type="protein sequence ID" value="CAJ0589618.1"/>
    <property type="molecule type" value="Genomic_DNA"/>
</dbReference>
<evidence type="ECO:0000313" key="5">
    <source>
        <dbReference type="Proteomes" id="UP001176961"/>
    </source>
</evidence>
<comment type="similarity">
    <text evidence="1 2">Belongs to the serpin family.</text>
</comment>
<dbReference type="SUPFAM" id="SSF56574">
    <property type="entry name" value="Serpins"/>
    <property type="match status" value="1"/>
</dbReference>